<accession>A0A1M5DT60</accession>
<keyword evidence="9" id="KW-1185">Reference proteome</keyword>
<evidence type="ECO:0000313" key="8">
    <source>
        <dbReference type="EMBL" id="SHF70106.1"/>
    </source>
</evidence>
<organism evidence="8 9">
    <name type="scientific">Pedobacter caeni</name>
    <dbReference type="NCBI Taxonomy" id="288992"/>
    <lineage>
        <taxon>Bacteria</taxon>
        <taxon>Pseudomonadati</taxon>
        <taxon>Bacteroidota</taxon>
        <taxon>Sphingobacteriia</taxon>
        <taxon>Sphingobacteriales</taxon>
        <taxon>Sphingobacteriaceae</taxon>
        <taxon>Pedobacter</taxon>
    </lineage>
</organism>
<keyword evidence="6" id="KW-0472">Membrane</keyword>
<keyword evidence="4" id="KW-0812">Transmembrane</keyword>
<evidence type="ECO:0000256" key="6">
    <source>
        <dbReference type="ARBA" id="ARBA00023136"/>
    </source>
</evidence>
<evidence type="ECO:0000256" key="1">
    <source>
        <dbReference type="ARBA" id="ARBA00004571"/>
    </source>
</evidence>
<dbReference type="SUPFAM" id="SSF56935">
    <property type="entry name" value="Porins"/>
    <property type="match status" value="1"/>
</dbReference>
<evidence type="ECO:0000256" key="3">
    <source>
        <dbReference type="ARBA" id="ARBA00022452"/>
    </source>
</evidence>
<comment type="subcellular location">
    <subcellularLocation>
        <location evidence="1">Cell outer membrane</location>
        <topology evidence="1">Multi-pass membrane protein</topology>
    </subcellularLocation>
</comment>
<keyword evidence="5" id="KW-0732">Signal</keyword>
<dbReference type="PANTHER" id="PTHR35093:SF8">
    <property type="entry name" value="OUTER MEMBRANE PROTEIN NMB0088-RELATED"/>
    <property type="match status" value="1"/>
</dbReference>
<evidence type="ECO:0000313" key="9">
    <source>
        <dbReference type="Proteomes" id="UP000184287"/>
    </source>
</evidence>
<keyword evidence="7" id="KW-0998">Cell outer membrane</keyword>
<name>A0A1M5DT60_9SPHI</name>
<gene>
    <name evidence="8" type="ORF">SAMN04488522_103374</name>
</gene>
<dbReference type="GO" id="GO:0009279">
    <property type="term" value="C:cell outer membrane"/>
    <property type="evidence" value="ECO:0007669"/>
    <property type="project" value="UniProtKB-SubCell"/>
</dbReference>
<dbReference type="STRING" id="288992.SAMN04488522_103374"/>
<proteinExistence type="inferred from homology"/>
<evidence type="ECO:0000256" key="4">
    <source>
        <dbReference type="ARBA" id="ARBA00022692"/>
    </source>
</evidence>
<protein>
    <submittedName>
        <fullName evidence="8">Long-chain fatty acid transport protein</fullName>
    </submittedName>
</protein>
<dbReference type="EMBL" id="FQUQ01000003">
    <property type="protein sequence ID" value="SHF70106.1"/>
    <property type="molecule type" value="Genomic_DNA"/>
</dbReference>
<dbReference type="Pfam" id="PF03349">
    <property type="entry name" value="Toluene_X"/>
    <property type="match status" value="1"/>
</dbReference>
<comment type="similarity">
    <text evidence="2">Belongs to the OmpP1/FadL family.</text>
</comment>
<sequence>MLIKSKINISYFPKINRISINNYPNMKKIVLSFLLGLPILGYSQSFQVNLQGQKQTAMGGAGTGLALDEAAVFFNPGAVSFLKKNGVQAGISPLYLKTAFRENGSNITEYNKDKIATPVMGYAVFGSPANRLRFGIGIYTPFGGAMHWKEDWTGKFTVTSLDLQAIYIQPTLSLKITDNIGIGGGLVYSLGKVDLRRAIPITKPNGEISTAKLKGDAKDFGWNAGIYVQTVSGVSIGVTHRSQITAKVKGGDAIFDVPDALRATMPTKFDAELPLPATTSIGLGFYPSDKTTIAVDVNWVHWNKYKELAFDYDNNARIPDTKSPRNYHDAAAFRVGIQNQTTNRLALRAGIAYAMTPVGKGYVTPEVPDADRLLLSAGLGFKASERFLIDLSFLYENVKARNETNIETGLSGEFKTAAYIPGISFSYKW</sequence>
<dbReference type="PANTHER" id="PTHR35093">
    <property type="entry name" value="OUTER MEMBRANE PROTEIN NMB0088-RELATED"/>
    <property type="match status" value="1"/>
</dbReference>
<evidence type="ECO:0000256" key="2">
    <source>
        <dbReference type="ARBA" id="ARBA00008163"/>
    </source>
</evidence>
<dbReference type="Proteomes" id="UP000184287">
    <property type="component" value="Unassembled WGS sequence"/>
</dbReference>
<keyword evidence="3" id="KW-1134">Transmembrane beta strand</keyword>
<dbReference type="Gene3D" id="2.40.160.60">
    <property type="entry name" value="Outer membrane protein transport protein (OMPP1/FadL/TodX)"/>
    <property type="match status" value="1"/>
</dbReference>
<dbReference type="GO" id="GO:0015483">
    <property type="term" value="F:long-chain fatty acid transporting porin activity"/>
    <property type="evidence" value="ECO:0007669"/>
    <property type="project" value="TreeGrafter"/>
</dbReference>
<dbReference type="AlphaFoldDB" id="A0A1M5DT60"/>
<dbReference type="InterPro" id="IPR005017">
    <property type="entry name" value="OMPP1/FadL/TodX"/>
</dbReference>
<evidence type="ECO:0000256" key="5">
    <source>
        <dbReference type="ARBA" id="ARBA00022729"/>
    </source>
</evidence>
<reference evidence="9" key="1">
    <citation type="submission" date="2016-11" db="EMBL/GenBank/DDBJ databases">
        <authorList>
            <person name="Varghese N."/>
            <person name="Submissions S."/>
        </authorList>
    </citation>
    <scope>NUCLEOTIDE SEQUENCE [LARGE SCALE GENOMIC DNA]</scope>
    <source>
        <strain evidence="9">DSM 16990</strain>
    </source>
</reference>
<evidence type="ECO:0000256" key="7">
    <source>
        <dbReference type="ARBA" id="ARBA00023237"/>
    </source>
</evidence>